<evidence type="ECO:0000313" key="10">
    <source>
        <dbReference type="EMBL" id="SFO02186.1"/>
    </source>
</evidence>
<dbReference type="OrthoDB" id="9779753at2"/>
<dbReference type="Proteomes" id="UP000242869">
    <property type="component" value="Unassembled WGS sequence"/>
</dbReference>
<evidence type="ECO:0000259" key="9">
    <source>
        <dbReference type="PROSITE" id="PS51186"/>
    </source>
</evidence>
<dbReference type="Pfam" id="PF08218">
    <property type="entry name" value="Citrate_ly_lig"/>
    <property type="match status" value="1"/>
</dbReference>
<dbReference type="AlphaFoldDB" id="A0A1I5DSN0"/>
<dbReference type="STRING" id="83765.SAMN05660284_02733"/>
<evidence type="ECO:0000256" key="3">
    <source>
        <dbReference type="ARBA" id="ARBA00022840"/>
    </source>
</evidence>
<accession>A0A1I5DSN0</accession>
<protein>
    <recommendedName>
        <fullName evidence="7 8">[Citrate [pro-3S]-lyase] ligase</fullName>
        <ecNumber evidence="6 8">6.2.1.22</ecNumber>
    </recommendedName>
</protein>
<dbReference type="PANTHER" id="PTHR40599:SF1">
    <property type="entry name" value="[CITRATE [PRO-3S]-LYASE] LIGASE"/>
    <property type="match status" value="1"/>
</dbReference>
<dbReference type="PROSITE" id="PS51186">
    <property type="entry name" value="GNAT"/>
    <property type="match status" value="1"/>
</dbReference>
<name>A0A1I5DSN0_9NEIS</name>
<keyword evidence="3 8" id="KW-0067">ATP-binding</keyword>
<dbReference type="NCBIfam" id="TIGR00125">
    <property type="entry name" value="cyt_tran_rel"/>
    <property type="match status" value="1"/>
</dbReference>
<dbReference type="InterPro" id="IPR014729">
    <property type="entry name" value="Rossmann-like_a/b/a_fold"/>
</dbReference>
<dbReference type="SUPFAM" id="SSF55729">
    <property type="entry name" value="Acyl-CoA N-acyltransferases (Nat)"/>
    <property type="match status" value="1"/>
</dbReference>
<evidence type="ECO:0000256" key="8">
    <source>
        <dbReference type="PIRNR" id="PIRNR005751"/>
    </source>
</evidence>
<dbReference type="Gene3D" id="3.40.50.620">
    <property type="entry name" value="HUPs"/>
    <property type="match status" value="1"/>
</dbReference>
<dbReference type="InterPro" id="IPR013166">
    <property type="entry name" value="Citrate_lyase_ligase_C"/>
</dbReference>
<keyword evidence="2 8" id="KW-0547">Nucleotide-binding</keyword>
<evidence type="ECO:0000313" key="11">
    <source>
        <dbReference type="Proteomes" id="UP000242869"/>
    </source>
</evidence>
<dbReference type="PIRSF" id="PIRSF005751">
    <property type="entry name" value="Acet_citr_lig"/>
    <property type="match status" value="1"/>
</dbReference>
<comment type="catalytic activity">
    <reaction evidence="4 8">
        <text>holo-[citrate lyase ACP] + acetate + ATP = acetyl-[citrate lyase ACP] + AMP + diphosphate</text>
        <dbReference type="Rhea" id="RHEA:23788"/>
        <dbReference type="Rhea" id="RHEA-COMP:10158"/>
        <dbReference type="Rhea" id="RHEA-COMP:13710"/>
        <dbReference type="ChEBI" id="CHEBI:30089"/>
        <dbReference type="ChEBI" id="CHEBI:30616"/>
        <dbReference type="ChEBI" id="CHEBI:33019"/>
        <dbReference type="ChEBI" id="CHEBI:82683"/>
        <dbReference type="ChEBI" id="CHEBI:137976"/>
        <dbReference type="ChEBI" id="CHEBI:456215"/>
        <dbReference type="EC" id="6.2.1.22"/>
    </reaction>
</comment>
<dbReference type="FunFam" id="3.40.50.620:FF:000071">
    <property type="entry name" value="[Citrate [pro-3S]-lyase] ligase"/>
    <property type="match status" value="1"/>
</dbReference>
<evidence type="ECO:0000256" key="6">
    <source>
        <dbReference type="ARBA" id="ARBA00066591"/>
    </source>
</evidence>
<comment type="function">
    <text evidence="5 8">Acetylation of prosthetic group (2-(5''-phosphoribosyl)-3'-dephosphocoenzyme-A) of the gamma subunit of citrate lyase.</text>
</comment>
<reference evidence="11" key="1">
    <citation type="submission" date="2016-10" db="EMBL/GenBank/DDBJ databases">
        <authorList>
            <person name="Varghese N."/>
            <person name="Submissions S."/>
        </authorList>
    </citation>
    <scope>NUCLEOTIDE SEQUENCE [LARGE SCALE GENOMIC DNA]</scope>
    <source>
        <strain evidence="11">DSM 6150</strain>
    </source>
</reference>
<dbReference type="InterPro" id="IPR000182">
    <property type="entry name" value="GNAT_dom"/>
</dbReference>
<dbReference type="NCBIfam" id="TIGR00124">
    <property type="entry name" value="cit_ly_ligase"/>
    <property type="match status" value="1"/>
</dbReference>
<dbReference type="RefSeq" id="WP_091198073.1">
    <property type="nucleotide sequence ID" value="NZ_FOVE01000028.1"/>
</dbReference>
<proteinExistence type="predicted"/>
<keyword evidence="1 8" id="KW-0436">Ligase</keyword>
<keyword evidence="11" id="KW-1185">Reference proteome</keyword>
<dbReference type="InterPro" id="IPR016181">
    <property type="entry name" value="Acyl_CoA_acyltransferase"/>
</dbReference>
<feature type="domain" description="N-acetyltransferase" evidence="9">
    <location>
        <begin position="1"/>
        <end position="131"/>
    </location>
</feature>
<dbReference type="EMBL" id="FOVE01000028">
    <property type="protein sequence ID" value="SFO02186.1"/>
    <property type="molecule type" value="Genomic_DNA"/>
</dbReference>
<dbReference type="GO" id="GO:0016747">
    <property type="term" value="F:acyltransferase activity, transferring groups other than amino-acyl groups"/>
    <property type="evidence" value="ECO:0007669"/>
    <property type="project" value="InterPro"/>
</dbReference>
<dbReference type="GO" id="GO:0016829">
    <property type="term" value="F:lyase activity"/>
    <property type="evidence" value="ECO:0007669"/>
    <property type="project" value="UniProtKB-KW"/>
</dbReference>
<dbReference type="GO" id="GO:0008771">
    <property type="term" value="F:[citrate (pro-3S)-lyase] ligase activity"/>
    <property type="evidence" value="ECO:0007669"/>
    <property type="project" value="UniProtKB-EC"/>
</dbReference>
<dbReference type="PANTHER" id="PTHR40599">
    <property type="entry name" value="[CITRATE [PRO-3S]-LYASE] LIGASE"/>
    <property type="match status" value="1"/>
</dbReference>
<dbReference type="SUPFAM" id="SSF52374">
    <property type="entry name" value="Nucleotidylyl transferase"/>
    <property type="match status" value="1"/>
</dbReference>
<dbReference type="GO" id="GO:0005524">
    <property type="term" value="F:ATP binding"/>
    <property type="evidence" value="ECO:0007669"/>
    <property type="project" value="UniProtKB-UniRule"/>
</dbReference>
<dbReference type="CDD" id="cd02169">
    <property type="entry name" value="Citrate_lyase_ligase"/>
    <property type="match status" value="1"/>
</dbReference>
<evidence type="ECO:0000256" key="4">
    <source>
        <dbReference type="ARBA" id="ARBA00051405"/>
    </source>
</evidence>
<dbReference type="SMART" id="SM00764">
    <property type="entry name" value="Citrate_ly_lig"/>
    <property type="match status" value="1"/>
</dbReference>
<dbReference type="InterPro" id="IPR004821">
    <property type="entry name" value="Cyt_trans-like"/>
</dbReference>
<keyword evidence="10" id="KW-0456">Lyase</keyword>
<evidence type="ECO:0000256" key="5">
    <source>
        <dbReference type="ARBA" id="ARBA00058086"/>
    </source>
</evidence>
<evidence type="ECO:0000256" key="2">
    <source>
        <dbReference type="ARBA" id="ARBA00022741"/>
    </source>
</evidence>
<evidence type="ECO:0000256" key="1">
    <source>
        <dbReference type="ARBA" id="ARBA00022598"/>
    </source>
</evidence>
<dbReference type="EC" id="6.2.1.22" evidence="6 8"/>
<dbReference type="Gene3D" id="3.40.630.30">
    <property type="match status" value="1"/>
</dbReference>
<organism evidence="10 11">
    <name type="scientific">Formivibrio citricus</name>
    <dbReference type="NCBI Taxonomy" id="83765"/>
    <lineage>
        <taxon>Bacteria</taxon>
        <taxon>Pseudomonadati</taxon>
        <taxon>Pseudomonadota</taxon>
        <taxon>Betaproteobacteria</taxon>
        <taxon>Neisseriales</taxon>
        <taxon>Chitinibacteraceae</taxon>
        <taxon>Formivibrio</taxon>
    </lineage>
</organism>
<evidence type="ECO:0000256" key="7">
    <source>
        <dbReference type="ARBA" id="ARBA00068968"/>
    </source>
</evidence>
<dbReference type="InterPro" id="IPR005216">
    <property type="entry name" value="Citrate_lyase_ligase"/>
</dbReference>
<gene>
    <name evidence="10" type="ORF">SAMN05660284_02733</name>
</gene>
<sequence length="343" mass="38379">MTDNTISFYIIDPHKNEQERADVAKLLAQCDLDFENTVEIFVVGRQNGQLAACAGLDGNIVKCVATSPDWRGESLSLRLMGEMAHVAYELGRHHLFLFTRPYNVEAFQGCGFYLLAEVSDQCALMENTPFGIRNYCQSLARLRKDGQKIGGIVVNANPFTYGHQYLIRTAASQCDWLHLFVVAEDASFISYRDRFALVQEGVKGIPNLTLHPGSQYMVSRATFPDYFFKDKGMVGECCTAIDLLLFRNYIAPALGVTHRFVGTEPFCPTTRKYNDDMKQWLQTEPTRGSPITVVEIPRTAVDGTPVSASQVRRLLADRDLEALTKLVPESTLALLKNKYMPAA</sequence>